<dbReference type="Gene3D" id="3.90.226.10">
    <property type="entry name" value="2-enoyl-CoA Hydratase, Chain A, domain 1"/>
    <property type="match status" value="1"/>
</dbReference>
<dbReference type="PANTHER" id="PTHR32060:SF30">
    <property type="entry name" value="CARBOXY-TERMINAL PROCESSING PROTEASE CTPA"/>
    <property type="match status" value="1"/>
</dbReference>
<dbReference type="InterPro" id="IPR029045">
    <property type="entry name" value="ClpP/crotonase-like_dom_sf"/>
</dbReference>
<dbReference type="NCBIfam" id="TIGR00225">
    <property type="entry name" value="prc"/>
    <property type="match status" value="1"/>
</dbReference>
<sequence>MFKTKLKKVYFILALAGIILSSGVIGFFAGRIFYLNPDYNKIGVDLQAINQGQGDIFSKVVGSLKTGFLGSVDAKKSYYGAIKGYVASLGDPYTVFFDPEESKTFKSELAGELEGIGVKMVEDGDYPVVVAPLSGTPAAQAGIKPKDKIVEIDGKSTQGKTLDEVTSWIRGVSGTKVKVVVIRSGDEQPIEFEITRMLIKVQSVEGKQIGDTGYILLSEFGPDTAELFHNQAQKLKDAGVSKFVIDLRNNPGGLLDQAILVANDIFSRDTPVVIEQDKSKKNDETKTTQDGLLKQDKIIVLVNDGTASAAEILAGAVQDDNRGKIIGEKTYGKGTVQQYEEFDDRSSLKVTIAKWLTPKGHDIDKEGISPDIEVKLNRAPGEDESDPVISRAISELGRN</sequence>
<evidence type="ECO:0000256" key="4">
    <source>
        <dbReference type="ARBA" id="ARBA00022825"/>
    </source>
</evidence>
<dbReference type="InterPro" id="IPR001478">
    <property type="entry name" value="PDZ"/>
</dbReference>
<evidence type="ECO:0000256" key="2">
    <source>
        <dbReference type="ARBA" id="ARBA00022670"/>
    </source>
</evidence>
<evidence type="ECO:0000259" key="8">
    <source>
        <dbReference type="PROSITE" id="PS50106"/>
    </source>
</evidence>
<dbReference type="FunFam" id="2.30.42.10:FF:000063">
    <property type="entry name" value="Peptidase, S41 family"/>
    <property type="match status" value="1"/>
</dbReference>
<evidence type="ECO:0000313" key="9">
    <source>
        <dbReference type="EMBL" id="PIT97051.1"/>
    </source>
</evidence>
<dbReference type="Pfam" id="PF17820">
    <property type="entry name" value="PDZ_6"/>
    <property type="match status" value="1"/>
</dbReference>
<dbReference type="SUPFAM" id="SSF52096">
    <property type="entry name" value="ClpP/crotonase"/>
    <property type="match status" value="1"/>
</dbReference>
<dbReference type="GO" id="GO:0008236">
    <property type="term" value="F:serine-type peptidase activity"/>
    <property type="evidence" value="ECO:0007669"/>
    <property type="project" value="UniProtKB-KW"/>
</dbReference>
<dbReference type="CDD" id="cd06782">
    <property type="entry name" value="cpPDZ_CPP-like"/>
    <property type="match status" value="1"/>
</dbReference>
<name>A0A2M6WWC9_9BACT</name>
<dbReference type="CDD" id="cd07560">
    <property type="entry name" value="Peptidase_S41_CPP"/>
    <property type="match status" value="1"/>
</dbReference>
<dbReference type="InterPro" id="IPR004447">
    <property type="entry name" value="Peptidase_S41A"/>
</dbReference>
<dbReference type="GO" id="GO:0004175">
    <property type="term" value="F:endopeptidase activity"/>
    <property type="evidence" value="ECO:0007669"/>
    <property type="project" value="TreeGrafter"/>
</dbReference>
<dbReference type="SUPFAM" id="SSF50156">
    <property type="entry name" value="PDZ domain-like"/>
    <property type="match status" value="1"/>
</dbReference>
<feature type="region of interest" description="Disordered" evidence="6">
    <location>
        <begin position="378"/>
        <end position="399"/>
    </location>
</feature>
<feature type="transmembrane region" description="Helical" evidence="7">
    <location>
        <begin position="9"/>
        <end position="34"/>
    </location>
</feature>
<dbReference type="SMART" id="SM00228">
    <property type="entry name" value="PDZ"/>
    <property type="match status" value="1"/>
</dbReference>
<dbReference type="Pfam" id="PF03572">
    <property type="entry name" value="Peptidase_S41"/>
    <property type="match status" value="1"/>
</dbReference>
<dbReference type="Gene3D" id="2.30.42.10">
    <property type="match status" value="1"/>
</dbReference>
<evidence type="ECO:0000256" key="1">
    <source>
        <dbReference type="ARBA" id="ARBA00009179"/>
    </source>
</evidence>
<evidence type="ECO:0000256" key="7">
    <source>
        <dbReference type="SAM" id="Phobius"/>
    </source>
</evidence>
<proteinExistence type="inferred from homology"/>
<evidence type="ECO:0000256" key="3">
    <source>
        <dbReference type="ARBA" id="ARBA00022801"/>
    </source>
</evidence>
<organism evidence="9 10">
    <name type="scientific">Candidatus Berkelbacteria bacterium CG10_big_fil_rev_8_21_14_0_10_41_12</name>
    <dbReference type="NCBI Taxonomy" id="1974513"/>
    <lineage>
        <taxon>Bacteria</taxon>
        <taxon>Candidatus Berkelbacteria</taxon>
    </lineage>
</organism>
<dbReference type="Gene3D" id="3.30.750.44">
    <property type="match status" value="1"/>
</dbReference>
<dbReference type="AlphaFoldDB" id="A0A2M6WWC9"/>
<dbReference type="InterPro" id="IPR041489">
    <property type="entry name" value="PDZ_6"/>
</dbReference>
<dbReference type="GO" id="GO:0006508">
    <property type="term" value="P:proteolysis"/>
    <property type="evidence" value="ECO:0007669"/>
    <property type="project" value="UniProtKB-KW"/>
</dbReference>
<reference evidence="10" key="1">
    <citation type="submission" date="2017-09" db="EMBL/GenBank/DDBJ databases">
        <title>Depth-based differentiation of microbial function through sediment-hosted aquifers and enrichment of novel symbionts in the deep terrestrial subsurface.</title>
        <authorList>
            <person name="Probst A.J."/>
            <person name="Ladd B."/>
            <person name="Jarett J.K."/>
            <person name="Geller-Mcgrath D.E."/>
            <person name="Sieber C.M.K."/>
            <person name="Emerson J.B."/>
            <person name="Anantharaman K."/>
            <person name="Thomas B.C."/>
            <person name="Malmstrom R."/>
            <person name="Stieglmeier M."/>
            <person name="Klingl A."/>
            <person name="Woyke T."/>
            <person name="Ryan C.M."/>
            <person name="Banfield J.F."/>
        </authorList>
    </citation>
    <scope>NUCLEOTIDE SEQUENCE [LARGE SCALE GENOMIC DNA]</scope>
</reference>
<dbReference type="EMBL" id="PEZV01000041">
    <property type="protein sequence ID" value="PIT97051.1"/>
    <property type="molecule type" value="Genomic_DNA"/>
</dbReference>
<dbReference type="SMART" id="SM00245">
    <property type="entry name" value="TSPc"/>
    <property type="match status" value="1"/>
</dbReference>
<keyword evidence="3 5" id="KW-0378">Hydrolase</keyword>
<dbReference type="InterPro" id="IPR005151">
    <property type="entry name" value="Tail-specific_protease"/>
</dbReference>
<evidence type="ECO:0000256" key="6">
    <source>
        <dbReference type="SAM" id="MobiDB-lite"/>
    </source>
</evidence>
<keyword evidence="2 5" id="KW-0645">Protease</keyword>
<dbReference type="GO" id="GO:0007165">
    <property type="term" value="P:signal transduction"/>
    <property type="evidence" value="ECO:0007669"/>
    <property type="project" value="TreeGrafter"/>
</dbReference>
<feature type="domain" description="PDZ" evidence="8">
    <location>
        <begin position="102"/>
        <end position="170"/>
    </location>
</feature>
<dbReference type="GO" id="GO:0030288">
    <property type="term" value="C:outer membrane-bounded periplasmic space"/>
    <property type="evidence" value="ECO:0007669"/>
    <property type="project" value="TreeGrafter"/>
</dbReference>
<comment type="similarity">
    <text evidence="1 5">Belongs to the peptidase S41A family.</text>
</comment>
<comment type="caution">
    <text evidence="9">The sequence shown here is derived from an EMBL/GenBank/DDBJ whole genome shotgun (WGS) entry which is preliminary data.</text>
</comment>
<keyword evidence="7" id="KW-0472">Membrane</keyword>
<evidence type="ECO:0000313" key="10">
    <source>
        <dbReference type="Proteomes" id="UP000228596"/>
    </source>
</evidence>
<gene>
    <name evidence="9" type="ORF">COT77_03660</name>
</gene>
<accession>A0A2M6WWC9</accession>
<dbReference type="PROSITE" id="PS50106">
    <property type="entry name" value="PDZ"/>
    <property type="match status" value="1"/>
</dbReference>
<evidence type="ECO:0000256" key="5">
    <source>
        <dbReference type="RuleBase" id="RU004404"/>
    </source>
</evidence>
<protein>
    <submittedName>
        <fullName evidence="9">S41 family peptidase</fullName>
    </submittedName>
</protein>
<keyword evidence="4 5" id="KW-0720">Serine protease</keyword>
<dbReference type="InterPro" id="IPR036034">
    <property type="entry name" value="PDZ_sf"/>
</dbReference>
<dbReference type="Proteomes" id="UP000228596">
    <property type="component" value="Unassembled WGS sequence"/>
</dbReference>
<dbReference type="PANTHER" id="PTHR32060">
    <property type="entry name" value="TAIL-SPECIFIC PROTEASE"/>
    <property type="match status" value="1"/>
</dbReference>
<keyword evidence="7" id="KW-1133">Transmembrane helix</keyword>
<keyword evidence="7" id="KW-0812">Transmembrane</keyword>